<evidence type="ECO:0000256" key="5">
    <source>
        <dbReference type="PROSITE-ProRule" id="PRU00196"/>
    </source>
</evidence>
<keyword evidence="4" id="KW-0325">Glycoprotein</keyword>
<dbReference type="Gene3D" id="3.10.250.10">
    <property type="entry name" value="SRCR-like domain"/>
    <property type="match status" value="1"/>
</dbReference>
<keyword evidence="7" id="KW-1133">Transmembrane helix</keyword>
<keyword evidence="3 5" id="KW-1015">Disulfide bond</keyword>
<keyword evidence="11" id="KW-1185">Reference proteome</keyword>
<keyword evidence="1 8" id="KW-0732">Signal</keyword>
<dbReference type="AlphaFoldDB" id="A0AAV7PS78"/>
<keyword evidence="2" id="KW-0677">Repeat</keyword>
<feature type="domain" description="SRCR" evidence="9">
    <location>
        <begin position="22"/>
        <end position="122"/>
    </location>
</feature>
<dbReference type="Proteomes" id="UP001066276">
    <property type="component" value="Chromosome 7"/>
</dbReference>
<keyword evidence="7" id="KW-0812">Transmembrane</keyword>
<dbReference type="PANTHER" id="PTHR19331">
    <property type="entry name" value="SCAVENGER RECEPTOR DOMAIN-CONTAINING"/>
    <property type="match status" value="1"/>
</dbReference>
<dbReference type="InterPro" id="IPR001190">
    <property type="entry name" value="SRCR"/>
</dbReference>
<feature type="region of interest" description="Disordered" evidence="6">
    <location>
        <begin position="210"/>
        <end position="233"/>
    </location>
</feature>
<dbReference type="GO" id="GO:0016020">
    <property type="term" value="C:membrane"/>
    <property type="evidence" value="ECO:0007669"/>
    <property type="project" value="InterPro"/>
</dbReference>
<comment type="caution">
    <text evidence="10">The sequence shown here is derived from an EMBL/GenBank/DDBJ whole genome shotgun (WGS) entry which is preliminary data.</text>
</comment>
<evidence type="ECO:0000256" key="1">
    <source>
        <dbReference type="ARBA" id="ARBA00022729"/>
    </source>
</evidence>
<accession>A0AAV7PS78</accession>
<evidence type="ECO:0000256" key="3">
    <source>
        <dbReference type="ARBA" id="ARBA00023157"/>
    </source>
</evidence>
<protein>
    <recommendedName>
        <fullName evidence="9">SRCR domain-containing protein</fullName>
    </recommendedName>
</protein>
<evidence type="ECO:0000256" key="2">
    <source>
        <dbReference type="ARBA" id="ARBA00022737"/>
    </source>
</evidence>
<keyword evidence="7" id="KW-0472">Membrane</keyword>
<reference evidence="10" key="1">
    <citation type="journal article" date="2022" name="bioRxiv">
        <title>Sequencing and chromosome-scale assembly of the giantPleurodeles waltlgenome.</title>
        <authorList>
            <person name="Brown T."/>
            <person name="Elewa A."/>
            <person name="Iarovenko S."/>
            <person name="Subramanian E."/>
            <person name="Araus A.J."/>
            <person name="Petzold A."/>
            <person name="Susuki M."/>
            <person name="Suzuki K.-i.T."/>
            <person name="Hayashi T."/>
            <person name="Toyoda A."/>
            <person name="Oliveira C."/>
            <person name="Osipova E."/>
            <person name="Leigh N.D."/>
            <person name="Simon A."/>
            <person name="Yun M.H."/>
        </authorList>
    </citation>
    <scope>NUCLEOTIDE SEQUENCE</scope>
    <source>
        <strain evidence="10">20211129_DDA</strain>
        <tissue evidence="10">Liver</tissue>
    </source>
</reference>
<dbReference type="PANTHER" id="PTHR19331:SF487">
    <property type="entry name" value="SOLUBLE SCAVENGER RECEPTOR CYSTEINE-RICH DOMAIN-CONTAINING PROTEIN SSC5D"/>
    <property type="match status" value="1"/>
</dbReference>
<feature type="disulfide bond" evidence="5">
    <location>
        <begin position="91"/>
        <end position="101"/>
    </location>
</feature>
<feature type="transmembrane region" description="Helical" evidence="7">
    <location>
        <begin position="283"/>
        <end position="306"/>
    </location>
</feature>
<dbReference type="EMBL" id="JANPWB010000011">
    <property type="protein sequence ID" value="KAJ1131093.1"/>
    <property type="molecule type" value="Genomic_DNA"/>
</dbReference>
<evidence type="ECO:0000259" key="9">
    <source>
        <dbReference type="PROSITE" id="PS50287"/>
    </source>
</evidence>
<feature type="chain" id="PRO_5043328142" description="SRCR domain-containing protein" evidence="8">
    <location>
        <begin position="20"/>
        <end position="445"/>
    </location>
</feature>
<dbReference type="FunFam" id="3.10.250.10:FF:000006">
    <property type="entry name" value="neurotrypsin isoform X2"/>
    <property type="match status" value="1"/>
</dbReference>
<name>A0AAV7PS78_PLEWA</name>
<feature type="disulfide bond" evidence="5">
    <location>
        <begin position="47"/>
        <end position="111"/>
    </location>
</feature>
<evidence type="ECO:0000256" key="4">
    <source>
        <dbReference type="ARBA" id="ARBA00023180"/>
    </source>
</evidence>
<dbReference type="SUPFAM" id="SSF56487">
    <property type="entry name" value="SRCR-like"/>
    <property type="match status" value="1"/>
</dbReference>
<feature type="signal peptide" evidence="8">
    <location>
        <begin position="1"/>
        <end position="19"/>
    </location>
</feature>
<sequence>MSLWRFVLVFIMGFSLTDQEPIRLVNGPSRCAGRVEIFYRNRWGPVCDDSWDTRRGEVVCRQLDCGVVLSAPGNAAFGFETDQFWLDDVNCNGTESKLSDCQTRPWGQHNCRIREAASAVCSGDLAKPNISLSSLSSGGLSLTCTVPPLHQSTAVNFYQVDAPTPIKTMPLDITERAAMHNIGPEAAIKGAYLCQYEVKAARTSQVFLSPRSDARTVEQGNSSTQSPPPSTTDRTLLEIQNQTEGSSQHVSIANTNESHWEQVLPTPTPAGFVQEGPGTRVTVLAASIVVAVVVLAAVVAGLVFAYNKKWYSGCAAKKADTAAEKISDGKFMGSNQAKVGGPISCLNSPFAIHHSENSYVIQGDGSPGMPHIYEKVTLPCQHVGPVNGANEQRQEKSGIYEMMVQNNHSSNPSSRNNEDSTYQALTLDTLTENTYDTLSQIKLKM</sequence>
<dbReference type="SMART" id="SM00202">
    <property type="entry name" value="SR"/>
    <property type="match status" value="1"/>
</dbReference>
<proteinExistence type="predicted"/>
<evidence type="ECO:0000256" key="6">
    <source>
        <dbReference type="SAM" id="MobiDB-lite"/>
    </source>
</evidence>
<evidence type="ECO:0000313" key="11">
    <source>
        <dbReference type="Proteomes" id="UP001066276"/>
    </source>
</evidence>
<evidence type="ECO:0000313" key="10">
    <source>
        <dbReference type="EMBL" id="KAJ1131093.1"/>
    </source>
</evidence>
<evidence type="ECO:0000256" key="8">
    <source>
        <dbReference type="SAM" id="SignalP"/>
    </source>
</evidence>
<dbReference type="Pfam" id="PF00530">
    <property type="entry name" value="SRCR"/>
    <property type="match status" value="1"/>
</dbReference>
<dbReference type="InterPro" id="IPR036772">
    <property type="entry name" value="SRCR-like_dom_sf"/>
</dbReference>
<gene>
    <name evidence="10" type="ORF">NDU88_009436</name>
</gene>
<evidence type="ECO:0000256" key="7">
    <source>
        <dbReference type="SAM" id="Phobius"/>
    </source>
</evidence>
<dbReference type="PROSITE" id="PS50287">
    <property type="entry name" value="SRCR_2"/>
    <property type="match status" value="1"/>
</dbReference>
<organism evidence="10 11">
    <name type="scientific">Pleurodeles waltl</name>
    <name type="common">Iberian ribbed newt</name>
    <dbReference type="NCBI Taxonomy" id="8319"/>
    <lineage>
        <taxon>Eukaryota</taxon>
        <taxon>Metazoa</taxon>
        <taxon>Chordata</taxon>
        <taxon>Craniata</taxon>
        <taxon>Vertebrata</taxon>
        <taxon>Euteleostomi</taxon>
        <taxon>Amphibia</taxon>
        <taxon>Batrachia</taxon>
        <taxon>Caudata</taxon>
        <taxon>Salamandroidea</taxon>
        <taxon>Salamandridae</taxon>
        <taxon>Pleurodelinae</taxon>
        <taxon>Pleurodeles</taxon>
    </lineage>
</organism>
<feature type="disulfide bond" evidence="5">
    <location>
        <begin position="60"/>
        <end position="121"/>
    </location>
</feature>
<dbReference type="PRINTS" id="PR00258">
    <property type="entry name" value="SPERACTRCPTR"/>
</dbReference>